<name>A0A1M6GLG8_9CLOT</name>
<keyword evidence="5" id="KW-0411">Iron-sulfur</keyword>
<dbReference type="GO" id="GO:0046872">
    <property type="term" value="F:metal ion binding"/>
    <property type="evidence" value="ECO:0007669"/>
    <property type="project" value="UniProtKB-KW"/>
</dbReference>
<comment type="cofactor">
    <cofactor evidence="1">
        <name>[4Fe-4S] cluster</name>
        <dbReference type="ChEBI" id="CHEBI:49883"/>
    </cofactor>
</comment>
<dbReference type="InterPro" id="IPR051198">
    <property type="entry name" value="BchE-like"/>
</dbReference>
<keyword evidence="3" id="KW-0479">Metal-binding</keyword>
<dbReference type="AlphaFoldDB" id="A0A1M6GLG8"/>
<evidence type="ECO:0000256" key="5">
    <source>
        <dbReference type="ARBA" id="ARBA00023014"/>
    </source>
</evidence>
<evidence type="ECO:0000256" key="1">
    <source>
        <dbReference type="ARBA" id="ARBA00001966"/>
    </source>
</evidence>
<gene>
    <name evidence="6" type="ORF">SAMN02745163_01321</name>
</gene>
<evidence type="ECO:0000256" key="4">
    <source>
        <dbReference type="ARBA" id="ARBA00023004"/>
    </source>
</evidence>
<dbReference type="InterPro" id="IPR058240">
    <property type="entry name" value="rSAM_sf"/>
</dbReference>
<evidence type="ECO:0000256" key="2">
    <source>
        <dbReference type="ARBA" id="ARBA00022691"/>
    </source>
</evidence>
<evidence type="ECO:0000256" key="3">
    <source>
        <dbReference type="ARBA" id="ARBA00022723"/>
    </source>
</evidence>
<dbReference type="STRING" id="1121302.SAMN02745163_01321"/>
<reference evidence="6 7" key="1">
    <citation type="submission" date="2016-11" db="EMBL/GenBank/DDBJ databases">
        <authorList>
            <person name="Jaros S."/>
            <person name="Januszkiewicz K."/>
            <person name="Wedrychowicz H."/>
        </authorList>
    </citation>
    <scope>NUCLEOTIDE SEQUENCE [LARGE SCALE GENOMIC DNA]</scope>
    <source>
        <strain evidence="6 7">DSM 21758</strain>
    </source>
</reference>
<evidence type="ECO:0000313" key="6">
    <source>
        <dbReference type="EMBL" id="SHJ10799.1"/>
    </source>
</evidence>
<organism evidence="6 7">
    <name type="scientific">Clostridium cavendishii DSM 21758</name>
    <dbReference type="NCBI Taxonomy" id="1121302"/>
    <lineage>
        <taxon>Bacteria</taxon>
        <taxon>Bacillati</taxon>
        <taxon>Bacillota</taxon>
        <taxon>Clostridia</taxon>
        <taxon>Eubacteriales</taxon>
        <taxon>Clostridiaceae</taxon>
        <taxon>Clostridium</taxon>
    </lineage>
</organism>
<evidence type="ECO:0000313" key="7">
    <source>
        <dbReference type="Proteomes" id="UP000184310"/>
    </source>
</evidence>
<accession>A0A1M6GLG8</accession>
<sequence>MRIGLIDADLMDNGTRHPNLALMKLAGYYKSNGHEVTLIYNNYKEVKKYDKVFISKVFSFTNVPKWVIELEHVKIGGTGFFPDGGEDLSPEIEHHMPYYDLYKEYVEEQLYLGKRRSRFADYLDYSIGFTTRGCFRKCSFCVNKKYDRVFRHSPVSEFLDDKRPFVYLWDDNILAFENWEEVLNDIEATGKQFQFRQGIDIRLMTDKKAKRFNNAKYHGDFIFAFDHIQDRELIIEKVQLWRRYSTKICKMYVISGYESQDAEDIRVVFERIKILMKYGSLPYIMRYEDYKKSKYRGMYVQLARWCNQPNFFKKKSFREFCVANQEYHSNKETNCAAYQAMLDFEKDYPEIAAEYFDLKFEEENMYKFQYGFGRRYANKHLCNTCIKKNITWESIKDSEVDEKEVLKLYFTKQIDLQCCNYENSICNNIDLYSKYIVDLLLRTNIEDIIDSISKSDDLEDVLTREGLKLQDHNEALFTLIEFLNKDSGRMYTLKEISIGIGKDYDDKSLKDIEENLKFAALLDLVQITGTRSKAKVILSNLGKVYSSCSNDEKEKLILRLLFRIPKVQQEFIKENVKNVNKYVNIPKILGYRGSNSENMVILIQKNI</sequence>
<keyword evidence="2" id="KW-0949">S-adenosyl-L-methionine</keyword>
<proteinExistence type="predicted"/>
<dbReference type="PANTHER" id="PTHR43409">
    <property type="entry name" value="ANAEROBIC MAGNESIUM-PROTOPORPHYRIN IX MONOMETHYL ESTER CYCLASE-RELATED"/>
    <property type="match status" value="1"/>
</dbReference>
<dbReference type="GO" id="GO:0051536">
    <property type="term" value="F:iron-sulfur cluster binding"/>
    <property type="evidence" value="ECO:0007669"/>
    <property type="project" value="UniProtKB-KW"/>
</dbReference>
<evidence type="ECO:0008006" key="8">
    <source>
        <dbReference type="Google" id="ProtNLM"/>
    </source>
</evidence>
<keyword evidence="7" id="KW-1185">Reference proteome</keyword>
<dbReference type="SUPFAM" id="SSF102114">
    <property type="entry name" value="Radical SAM enzymes"/>
    <property type="match status" value="1"/>
</dbReference>
<keyword evidence="4" id="KW-0408">Iron</keyword>
<dbReference type="RefSeq" id="WP_072985890.1">
    <property type="nucleotide sequence ID" value="NZ_FQZB01000006.1"/>
</dbReference>
<dbReference type="EMBL" id="FQZB01000006">
    <property type="protein sequence ID" value="SHJ10799.1"/>
    <property type="molecule type" value="Genomic_DNA"/>
</dbReference>
<dbReference type="Proteomes" id="UP000184310">
    <property type="component" value="Unassembled WGS sequence"/>
</dbReference>
<protein>
    <recommendedName>
        <fullName evidence="8">Radical SAM superfamily enzyme YgiQ, UPF0313 family</fullName>
    </recommendedName>
</protein>